<evidence type="ECO:0000313" key="8">
    <source>
        <dbReference type="Proteomes" id="UP000729402"/>
    </source>
</evidence>
<evidence type="ECO:0000256" key="1">
    <source>
        <dbReference type="ARBA" id="ARBA00004474"/>
    </source>
</evidence>
<comment type="caution">
    <text evidence="7">The sequence shown here is derived from an EMBL/GenBank/DDBJ whole genome shotgun (WGS) entry which is preliminary data.</text>
</comment>
<comment type="similarity">
    <text evidence="2">Belongs to the ycf33 family.</text>
</comment>
<keyword evidence="8" id="KW-1185">Reference proteome</keyword>
<evidence type="ECO:0000256" key="6">
    <source>
        <dbReference type="SAM" id="Phobius"/>
    </source>
</evidence>
<evidence type="ECO:0000256" key="5">
    <source>
        <dbReference type="SAM" id="MobiDB-lite"/>
    </source>
</evidence>
<keyword evidence="6" id="KW-0812">Transmembrane</keyword>
<keyword evidence="4" id="KW-0934">Plastid</keyword>
<keyword evidence="6" id="KW-0472">Membrane</keyword>
<name>A0A8J6BYT6_ZIZPA</name>
<accession>A0A8J6BYT6</accession>
<sequence length="199" mass="20872">MNHLSLLHLPRLAPAGRRHGRTTAGARLPRPEPIIPRSNQQRRLSVTVPPPPPPPSSSSNKKQTLEEEPTEVEEEEGAGGGGAGGRTCELPTWGLVGGIAAGVAVALALSAVGAGPAAAMGPEGPLVEEFWDNMRRYALYAVTVSTGFAYTLLEPIVELLKNPITALLIVAFIAGSGLLVSQVLNAMAGNSDFIYSYEQ</sequence>
<reference evidence="7" key="1">
    <citation type="journal article" date="2021" name="bioRxiv">
        <title>Whole Genome Assembly and Annotation of Northern Wild Rice, Zizania palustris L., Supports a Whole Genome Duplication in the Zizania Genus.</title>
        <authorList>
            <person name="Haas M."/>
            <person name="Kono T."/>
            <person name="Macchietto M."/>
            <person name="Millas R."/>
            <person name="McGilp L."/>
            <person name="Shao M."/>
            <person name="Duquette J."/>
            <person name="Hirsch C.N."/>
            <person name="Kimball J."/>
        </authorList>
    </citation>
    <scope>NUCLEOTIDE SEQUENCE</scope>
    <source>
        <tissue evidence="7">Fresh leaf tissue</tissue>
    </source>
</reference>
<feature type="region of interest" description="Disordered" evidence="5">
    <location>
        <begin position="1"/>
        <end position="85"/>
    </location>
</feature>
<feature type="transmembrane region" description="Helical" evidence="6">
    <location>
        <begin position="137"/>
        <end position="153"/>
    </location>
</feature>
<gene>
    <name evidence="7" type="ORF">GUJ93_ZPchr0013g37130</name>
</gene>
<reference evidence="7" key="2">
    <citation type="submission" date="2021-02" db="EMBL/GenBank/DDBJ databases">
        <authorList>
            <person name="Kimball J.A."/>
            <person name="Haas M.W."/>
            <person name="Macchietto M."/>
            <person name="Kono T."/>
            <person name="Duquette J."/>
            <person name="Shao M."/>
        </authorList>
    </citation>
    <scope>NUCLEOTIDE SEQUENCE</scope>
    <source>
        <tissue evidence="7">Fresh leaf tissue</tissue>
    </source>
</reference>
<feature type="transmembrane region" description="Helical" evidence="6">
    <location>
        <begin position="93"/>
        <end position="117"/>
    </location>
</feature>
<evidence type="ECO:0000313" key="7">
    <source>
        <dbReference type="EMBL" id="KAG8099404.1"/>
    </source>
</evidence>
<organism evidence="7 8">
    <name type="scientific">Zizania palustris</name>
    <name type="common">Northern wild rice</name>
    <dbReference type="NCBI Taxonomy" id="103762"/>
    <lineage>
        <taxon>Eukaryota</taxon>
        <taxon>Viridiplantae</taxon>
        <taxon>Streptophyta</taxon>
        <taxon>Embryophyta</taxon>
        <taxon>Tracheophyta</taxon>
        <taxon>Spermatophyta</taxon>
        <taxon>Magnoliopsida</taxon>
        <taxon>Liliopsida</taxon>
        <taxon>Poales</taxon>
        <taxon>Poaceae</taxon>
        <taxon>BOP clade</taxon>
        <taxon>Oryzoideae</taxon>
        <taxon>Oryzeae</taxon>
        <taxon>Zizaniinae</taxon>
        <taxon>Zizania</taxon>
    </lineage>
</organism>
<evidence type="ECO:0000256" key="4">
    <source>
        <dbReference type="ARBA" id="ARBA00022640"/>
    </source>
</evidence>
<dbReference type="PANTHER" id="PTHR36049">
    <property type="entry name" value="TRANSMEMBRANE PROTEIN"/>
    <property type="match status" value="1"/>
</dbReference>
<dbReference type="OrthoDB" id="1900844at2759"/>
<protein>
    <recommendedName>
        <fullName evidence="3">Uncharacterized protein ycf33</fullName>
    </recommendedName>
</protein>
<dbReference type="InterPro" id="IPR008470">
    <property type="entry name" value="Uncharacterised_Ycf33"/>
</dbReference>
<proteinExistence type="inferred from homology"/>
<dbReference type="EMBL" id="JAAALK010000079">
    <property type="protein sequence ID" value="KAG8099404.1"/>
    <property type="molecule type" value="Genomic_DNA"/>
</dbReference>
<dbReference type="Proteomes" id="UP000729402">
    <property type="component" value="Unassembled WGS sequence"/>
</dbReference>
<dbReference type="Pfam" id="PF05421">
    <property type="entry name" value="DUF751"/>
    <property type="match status" value="1"/>
</dbReference>
<feature type="transmembrane region" description="Helical" evidence="6">
    <location>
        <begin position="165"/>
        <end position="184"/>
    </location>
</feature>
<dbReference type="PANTHER" id="PTHR36049:SF3">
    <property type="match status" value="1"/>
</dbReference>
<keyword evidence="6" id="KW-1133">Transmembrane helix</keyword>
<feature type="compositionally biased region" description="Acidic residues" evidence="5">
    <location>
        <begin position="66"/>
        <end position="77"/>
    </location>
</feature>
<evidence type="ECO:0000256" key="3">
    <source>
        <dbReference type="ARBA" id="ARBA00021584"/>
    </source>
</evidence>
<dbReference type="AlphaFoldDB" id="A0A8J6BYT6"/>
<comment type="subcellular location">
    <subcellularLocation>
        <location evidence="1">Plastid</location>
    </subcellularLocation>
</comment>
<dbReference type="GO" id="GO:0009536">
    <property type="term" value="C:plastid"/>
    <property type="evidence" value="ECO:0007669"/>
    <property type="project" value="UniProtKB-SubCell"/>
</dbReference>
<evidence type="ECO:0000256" key="2">
    <source>
        <dbReference type="ARBA" id="ARBA00010985"/>
    </source>
</evidence>